<reference evidence="7" key="1">
    <citation type="journal article" date="2022" name="IScience">
        <title>Evolution of zygomycete secretomes and the origins of terrestrial fungal ecologies.</title>
        <authorList>
            <person name="Chang Y."/>
            <person name="Wang Y."/>
            <person name="Mondo S."/>
            <person name="Ahrendt S."/>
            <person name="Andreopoulos W."/>
            <person name="Barry K."/>
            <person name="Beard J."/>
            <person name="Benny G.L."/>
            <person name="Blankenship S."/>
            <person name="Bonito G."/>
            <person name="Cuomo C."/>
            <person name="Desiro A."/>
            <person name="Gervers K.A."/>
            <person name="Hundley H."/>
            <person name="Kuo A."/>
            <person name="LaButti K."/>
            <person name="Lang B.F."/>
            <person name="Lipzen A."/>
            <person name="O'Donnell K."/>
            <person name="Pangilinan J."/>
            <person name="Reynolds N."/>
            <person name="Sandor L."/>
            <person name="Smith M.E."/>
            <person name="Tsang A."/>
            <person name="Grigoriev I.V."/>
            <person name="Stajich J.E."/>
            <person name="Spatafora J.W."/>
        </authorList>
    </citation>
    <scope>NUCLEOTIDE SEQUENCE</scope>
    <source>
        <strain evidence="7">RSA 2281</strain>
    </source>
</reference>
<comment type="caution">
    <text evidence="7">The sequence shown here is derived from an EMBL/GenBank/DDBJ whole genome shotgun (WGS) entry which is preliminary data.</text>
</comment>
<dbReference type="GO" id="GO:0000981">
    <property type="term" value="F:DNA-binding transcription factor activity, RNA polymerase II-specific"/>
    <property type="evidence" value="ECO:0007669"/>
    <property type="project" value="InterPro"/>
</dbReference>
<gene>
    <name evidence="7" type="ORF">BDA99DRAFT_560790</name>
</gene>
<evidence type="ECO:0000256" key="2">
    <source>
        <dbReference type="ARBA" id="ARBA00022723"/>
    </source>
</evidence>
<organism evidence="7 8">
    <name type="scientific">Phascolomyces articulosus</name>
    <dbReference type="NCBI Taxonomy" id="60185"/>
    <lineage>
        <taxon>Eukaryota</taxon>
        <taxon>Fungi</taxon>
        <taxon>Fungi incertae sedis</taxon>
        <taxon>Mucoromycota</taxon>
        <taxon>Mucoromycotina</taxon>
        <taxon>Mucoromycetes</taxon>
        <taxon>Mucorales</taxon>
        <taxon>Lichtheimiaceae</taxon>
        <taxon>Phascolomyces</taxon>
    </lineage>
</organism>
<keyword evidence="8" id="KW-1185">Reference proteome</keyword>
<dbReference type="Proteomes" id="UP001209540">
    <property type="component" value="Unassembled WGS sequence"/>
</dbReference>
<keyword evidence="3" id="KW-0238">DNA-binding</keyword>
<feature type="region of interest" description="Disordered" evidence="5">
    <location>
        <begin position="96"/>
        <end position="115"/>
    </location>
</feature>
<dbReference type="AlphaFoldDB" id="A0AAD5JYT1"/>
<dbReference type="GO" id="GO:0005634">
    <property type="term" value="C:nucleus"/>
    <property type="evidence" value="ECO:0007669"/>
    <property type="project" value="UniProtKB-SubCell"/>
</dbReference>
<dbReference type="InterPro" id="IPR001138">
    <property type="entry name" value="Zn2Cys6_DnaBD"/>
</dbReference>
<dbReference type="Gene3D" id="4.10.240.10">
    <property type="entry name" value="Zn(2)-C6 fungal-type DNA-binding domain"/>
    <property type="match status" value="1"/>
</dbReference>
<dbReference type="SUPFAM" id="SSF57701">
    <property type="entry name" value="Zn2/Cys6 DNA-binding domain"/>
    <property type="match status" value="1"/>
</dbReference>
<dbReference type="InterPro" id="IPR050987">
    <property type="entry name" value="AtrR-like"/>
</dbReference>
<evidence type="ECO:0000313" key="7">
    <source>
        <dbReference type="EMBL" id="KAI9260730.1"/>
    </source>
</evidence>
<dbReference type="GO" id="GO:0003677">
    <property type="term" value="F:DNA binding"/>
    <property type="evidence" value="ECO:0007669"/>
    <property type="project" value="UniProtKB-KW"/>
</dbReference>
<evidence type="ECO:0000256" key="1">
    <source>
        <dbReference type="ARBA" id="ARBA00004123"/>
    </source>
</evidence>
<keyword evidence="4" id="KW-0539">Nucleus</keyword>
<accession>A0AAD5JYT1</accession>
<dbReference type="PANTHER" id="PTHR46910">
    <property type="entry name" value="TRANSCRIPTION FACTOR PDR1"/>
    <property type="match status" value="1"/>
</dbReference>
<dbReference type="EMBL" id="JAIXMP010000016">
    <property type="protein sequence ID" value="KAI9260730.1"/>
    <property type="molecule type" value="Genomic_DNA"/>
</dbReference>
<dbReference type="InterPro" id="IPR036864">
    <property type="entry name" value="Zn2-C6_fun-type_DNA-bd_sf"/>
</dbReference>
<evidence type="ECO:0000256" key="4">
    <source>
        <dbReference type="ARBA" id="ARBA00023242"/>
    </source>
</evidence>
<dbReference type="PANTHER" id="PTHR46910:SF3">
    <property type="entry name" value="HALOTOLERANCE PROTEIN 9-RELATED"/>
    <property type="match status" value="1"/>
</dbReference>
<dbReference type="GO" id="GO:0008270">
    <property type="term" value="F:zinc ion binding"/>
    <property type="evidence" value="ECO:0007669"/>
    <property type="project" value="InterPro"/>
</dbReference>
<comment type="subcellular location">
    <subcellularLocation>
        <location evidence="1">Nucleus</location>
    </subcellularLocation>
</comment>
<protein>
    <recommendedName>
        <fullName evidence="6">Zn(2)-C6 fungal-type domain-containing protein</fullName>
    </recommendedName>
</protein>
<dbReference type="CDD" id="cd12148">
    <property type="entry name" value="fungal_TF_MHR"/>
    <property type="match status" value="1"/>
</dbReference>
<proteinExistence type="predicted"/>
<keyword evidence="2" id="KW-0479">Metal-binding</keyword>
<feature type="domain" description="Zn(2)-C6 fungal-type" evidence="6">
    <location>
        <begin position="6"/>
        <end position="36"/>
    </location>
</feature>
<evidence type="ECO:0000313" key="8">
    <source>
        <dbReference type="Proteomes" id="UP001209540"/>
    </source>
</evidence>
<dbReference type="CDD" id="cd00067">
    <property type="entry name" value="GAL4"/>
    <property type="match status" value="1"/>
</dbReference>
<name>A0AAD5JYT1_9FUNG</name>
<reference evidence="7" key="2">
    <citation type="submission" date="2023-02" db="EMBL/GenBank/DDBJ databases">
        <authorList>
            <consortium name="DOE Joint Genome Institute"/>
            <person name="Mondo S.J."/>
            <person name="Chang Y."/>
            <person name="Wang Y."/>
            <person name="Ahrendt S."/>
            <person name="Andreopoulos W."/>
            <person name="Barry K."/>
            <person name="Beard J."/>
            <person name="Benny G.L."/>
            <person name="Blankenship S."/>
            <person name="Bonito G."/>
            <person name="Cuomo C."/>
            <person name="Desiro A."/>
            <person name="Gervers K.A."/>
            <person name="Hundley H."/>
            <person name="Kuo A."/>
            <person name="LaButti K."/>
            <person name="Lang B.F."/>
            <person name="Lipzen A."/>
            <person name="O'Donnell K."/>
            <person name="Pangilinan J."/>
            <person name="Reynolds N."/>
            <person name="Sandor L."/>
            <person name="Smith M.W."/>
            <person name="Tsang A."/>
            <person name="Grigoriev I.V."/>
            <person name="Stajich J.E."/>
            <person name="Spatafora J.W."/>
        </authorList>
    </citation>
    <scope>NUCLEOTIDE SEQUENCE</scope>
    <source>
        <strain evidence="7">RSA 2281</strain>
    </source>
</reference>
<dbReference type="PROSITE" id="PS00463">
    <property type="entry name" value="ZN2_CY6_FUNGAL_1"/>
    <property type="match status" value="1"/>
</dbReference>
<evidence type="ECO:0000256" key="3">
    <source>
        <dbReference type="ARBA" id="ARBA00023125"/>
    </source>
</evidence>
<evidence type="ECO:0000259" key="6">
    <source>
        <dbReference type="PROSITE" id="PS00463"/>
    </source>
</evidence>
<sequence>MHPTSPCKVCRLRRRKCVWSKNASTCDRCAKLELECLPTDENKVAREHEELMPQDGDEELERWHNDVNHLELELHKMETLTGIHHNASGQWASALTTLSGAPPTPTDSQDSSHDEPQWQMSVINGHFRLETAIQSIDELKLYTEASLRYLSPFGELFNKNIPIQFESTSISISVASQVVIQRHAVTKPRKVCFAQKLMENNDKRINQQYKNHSDYPCPLVDYRSIVEYLVPLYIKHKIPYSGGLHVPSFRRYYDSLADPLSNPVILAICVDALVSLHQLVRYSAVEGRLLAEVLYYRCKEMLFDMYDDPTRRLEVIMVTSFLQSYVMDILLNYAEARRLVTVALLACSELEGSYMKMTPVERILYQRHRLVLEMANRTFDIYFEGRMDYRVDGGFGIIELEALDDELDLTKQYVRLYNQLILLVCTPHVSVLLSQINRVFYGEPCKLYLEDIISFQPIILDWWKKLPSEFRLYDDPFDNHIHKLLEKRIPSIQLFPLIAFHMLTGIVTASLLQPKCQPADASQNNPISNNVLQSLHKELASLAKNSNKVMIYILKKNWGRDESGWSPSLSFCMVAHILYIFDKLSNCPDVEFPIDLLNLFKKILHSNIKTLFPPDHQLPQSNSLLATYLQDLKNDSKLSPLEVYEQYPFPGYAQLNDIIFSSLNQLDQYVYPSPTITTTTTINKN</sequence>
<evidence type="ECO:0000256" key="5">
    <source>
        <dbReference type="SAM" id="MobiDB-lite"/>
    </source>
</evidence>